<evidence type="ECO:0000313" key="2">
    <source>
        <dbReference type="Proteomes" id="UP000483286"/>
    </source>
</evidence>
<dbReference type="EMBL" id="WQLB01000007">
    <property type="protein sequence ID" value="MVN86501.1"/>
    <property type="molecule type" value="Genomic_DNA"/>
</dbReference>
<accession>A0A7C9LQ82</accession>
<keyword evidence="2" id="KW-1185">Reference proteome</keyword>
<proteinExistence type="predicted"/>
<name>A0A7C9LQ82_9DEIO</name>
<dbReference type="AlphaFoldDB" id="A0A7C9LQ82"/>
<organism evidence="1 2">
    <name type="scientific">Deinococcus arboris</name>
    <dbReference type="NCBI Taxonomy" id="2682977"/>
    <lineage>
        <taxon>Bacteria</taxon>
        <taxon>Thermotogati</taxon>
        <taxon>Deinococcota</taxon>
        <taxon>Deinococci</taxon>
        <taxon>Deinococcales</taxon>
        <taxon>Deinococcaceae</taxon>
        <taxon>Deinococcus</taxon>
    </lineage>
</organism>
<dbReference type="RefSeq" id="WP_157458564.1">
    <property type="nucleotide sequence ID" value="NZ_WQLB01000007.1"/>
</dbReference>
<reference evidence="1 2" key="1">
    <citation type="submission" date="2019-12" db="EMBL/GenBank/DDBJ databases">
        <title>Deinococcus sp. HMF7620 Genome sequencing and assembly.</title>
        <authorList>
            <person name="Kang H."/>
            <person name="Kim H."/>
            <person name="Joh K."/>
        </authorList>
    </citation>
    <scope>NUCLEOTIDE SEQUENCE [LARGE SCALE GENOMIC DNA]</scope>
    <source>
        <strain evidence="1 2">HMF7620</strain>
    </source>
</reference>
<protein>
    <submittedName>
        <fullName evidence="1">Uncharacterized protein</fullName>
    </submittedName>
</protein>
<evidence type="ECO:0000313" key="1">
    <source>
        <dbReference type="EMBL" id="MVN86501.1"/>
    </source>
</evidence>
<dbReference type="Proteomes" id="UP000483286">
    <property type="component" value="Unassembled WGS sequence"/>
</dbReference>
<gene>
    <name evidence="1" type="ORF">GO986_06950</name>
</gene>
<comment type="caution">
    <text evidence="1">The sequence shown here is derived from an EMBL/GenBank/DDBJ whole genome shotgun (WGS) entry which is preliminary data.</text>
</comment>
<sequence>MNVSGRVRLVLDLRRQARQGTSGTALARDLLTRPEVSRFEAYALAMDAFGMGLREARELEWLLGQDHGGTYETIETVWTPYLSNSLRWPRRVAHLEIKEQDDVLVTVSLFDYREPQRDEDLVLTWGDGEVMRTHTFDLPISYRYAQPGTYSFSYQGAGSFPWTFGHTLNFSERQSGKTGLTFRDCP</sequence>